<dbReference type="OMA" id="PIWNPMA"/>
<feature type="transmembrane region" description="Helical" evidence="12">
    <location>
        <begin position="40"/>
        <end position="61"/>
    </location>
</feature>
<evidence type="ECO:0000256" key="8">
    <source>
        <dbReference type="ARBA" id="ARBA00022989"/>
    </source>
</evidence>
<keyword evidence="7 11" id="KW-0249">Electron transport</keyword>
<accession>A0A1D2N0K4</accession>
<dbReference type="Pfam" id="PF06374">
    <property type="entry name" value="NDUF_C2"/>
    <property type="match status" value="1"/>
</dbReference>
<proteinExistence type="inferred from homology"/>
<reference evidence="13 14" key="1">
    <citation type="journal article" date="2016" name="Genome Biol. Evol.">
        <title>Gene Family Evolution Reflects Adaptation to Soil Environmental Stressors in the Genome of the Collembolan Orchesella cincta.</title>
        <authorList>
            <person name="Faddeeva-Vakhrusheva A."/>
            <person name="Derks M.F."/>
            <person name="Anvar S.Y."/>
            <person name="Agamennone V."/>
            <person name="Suring W."/>
            <person name="Smit S."/>
            <person name="van Straalen N.M."/>
            <person name="Roelofs D."/>
        </authorList>
    </citation>
    <scope>NUCLEOTIDE SEQUENCE [LARGE SCALE GENOMIC DNA]</scope>
    <source>
        <tissue evidence="13">Mixed pool</tissue>
    </source>
</reference>
<evidence type="ECO:0000313" key="14">
    <source>
        <dbReference type="Proteomes" id="UP000094527"/>
    </source>
</evidence>
<comment type="subcellular location">
    <subcellularLocation>
        <location evidence="1">Mitochondrion inner membrane</location>
        <topology evidence="1">Single-pass membrane protein</topology>
        <orientation evidence="1">Matrix side</orientation>
    </subcellularLocation>
</comment>
<evidence type="ECO:0000256" key="7">
    <source>
        <dbReference type="ARBA" id="ARBA00022982"/>
    </source>
</evidence>
<keyword evidence="8 12" id="KW-1133">Transmembrane helix</keyword>
<dbReference type="AlphaFoldDB" id="A0A1D2N0K4"/>
<keyword evidence="6 11" id="KW-0999">Mitochondrion inner membrane</keyword>
<keyword evidence="10 11" id="KW-0472">Membrane</keyword>
<dbReference type="PANTHER" id="PTHR13099">
    <property type="entry name" value="NADH-UBIQUINONE OXIDOREDUCTASE SUBUNIT B14.5B"/>
    <property type="match status" value="1"/>
</dbReference>
<evidence type="ECO:0000256" key="3">
    <source>
        <dbReference type="ARBA" id="ARBA00022448"/>
    </source>
</evidence>
<evidence type="ECO:0000256" key="12">
    <source>
        <dbReference type="SAM" id="Phobius"/>
    </source>
</evidence>
<gene>
    <name evidence="13" type="ORF">Ocin01_07937</name>
</gene>
<dbReference type="Proteomes" id="UP000094527">
    <property type="component" value="Unassembled WGS sequence"/>
</dbReference>
<dbReference type="PIRSF" id="PIRSF017834">
    <property type="entry name" value="NADH-UbQ_OxRdtase_b14.5b"/>
    <property type="match status" value="1"/>
</dbReference>
<dbReference type="EMBL" id="LJIJ01000328">
    <property type="protein sequence ID" value="ODM98741.1"/>
    <property type="molecule type" value="Genomic_DNA"/>
</dbReference>
<dbReference type="InterPro" id="IPR009423">
    <property type="entry name" value="NDUC2"/>
</dbReference>
<keyword evidence="13" id="KW-0830">Ubiquinone</keyword>
<dbReference type="STRING" id="48709.A0A1D2N0K4"/>
<keyword evidence="4 11" id="KW-0679">Respiratory chain</keyword>
<evidence type="ECO:0000256" key="1">
    <source>
        <dbReference type="ARBA" id="ARBA00004298"/>
    </source>
</evidence>
<evidence type="ECO:0000256" key="5">
    <source>
        <dbReference type="ARBA" id="ARBA00022692"/>
    </source>
</evidence>
<evidence type="ECO:0000256" key="2">
    <source>
        <dbReference type="ARBA" id="ARBA00008674"/>
    </source>
</evidence>
<dbReference type="OrthoDB" id="6329847at2759"/>
<keyword evidence="5 12" id="KW-0812">Transmembrane</keyword>
<protein>
    <recommendedName>
        <fullName evidence="11">NADH dehydrogenase [ubiquinone] 1 subunit C2</fullName>
    </recommendedName>
</protein>
<evidence type="ECO:0000256" key="9">
    <source>
        <dbReference type="ARBA" id="ARBA00023128"/>
    </source>
</evidence>
<sequence length="131" mass="14398">MAQSPVDVSGILDPPPGIDPDCLLFLGDPEKKTYSAMTRLWMPVSAAICLGIGSIFTNVAAKMPIRAGIHKHVLNVALGAAIGEGAHRYRDSLASEKDIQYYHYMVLHPEDFPAPERKTYGQVLKPWVPVR</sequence>
<evidence type="ECO:0000256" key="4">
    <source>
        <dbReference type="ARBA" id="ARBA00022660"/>
    </source>
</evidence>
<comment type="similarity">
    <text evidence="2 11">Belongs to the complex I NDUFC2 subunit family.</text>
</comment>
<dbReference type="GO" id="GO:0005743">
    <property type="term" value="C:mitochondrial inner membrane"/>
    <property type="evidence" value="ECO:0007669"/>
    <property type="project" value="UniProtKB-SubCell"/>
</dbReference>
<dbReference type="GO" id="GO:0006120">
    <property type="term" value="P:mitochondrial electron transport, NADH to ubiquinone"/>
    <property type="evidence" value="ECO:0007669"/>
    <property type="project" value="InterPro"/>
</dbReference>
<dbReference type="PANTHER" id="PTHR13099:SF0">
    <property type="entry name" value="NADH DEHYDROGENASE [UBIQUINONE] 1 SUBUNIT C2-RELATED"/>
    <property type="match status" value="1"/>
</dbReference>
<comment type="caution">
    <text evidence="13">The sequence shown here is derived from an EMBL/GenBank/DDBJ whole genome shotgun (WGS) entry which is preliminary data.</text>
</comment>
<comment type="function">
    <text evidence="11">Accessory subunit of the mitochondrial membrane respiratory chain NADH dehydrogenase (Complex I), that is believed not to be involved in catalysis. Complex I functions in the transfer of electrons from NADH to the respiratory chain. The immediate electron acceptor for the enzyme is believed to be ubiquinone.</text>
</comment>
<evidence type="ECO:0000313" key="13">
    <source>
        <dbReference type="EMBL" id="ODM98741.1"/>
    </source>
</evidence>
<keyword evidence="3 11" id="KW-0813">Transport</keyword>
<keyword evidence="9 11" id="KW-0496">Mitochondrion</keyword>
<organism evidence="13 14">
    <name type="scientific">Orchesella cincta</name>
    <name type="common">Springtail</name>
    <name type="synonym">Podura cincta</name>
    <dbReference type="NCBI Taxonomy" id="48709"/>
    <lineage>
        <taxon>Eukaryota</taxon>
        <taxon>Metazoa</taxon>
        <taxon>Ecdysozoa</taxon>
        <taxon>Arthropoda</taxon>
        <taxon>Hexapoda</taxon>
        <taxon>Collembola</taxon>
        <taxon>Entomobryomorpha</taxon>
        <taxon>Entomobryoidea</taxon>
        <taxon>Orchesellidae</taxon>
        <taxon>Orchesellinae</taxon>
        <taxon>Orchesella</taxon>
    </lineage>
</organism>
<evidence type="ECO:0000256" key="10">
    <source>
        <dbReference type="ARBA" id="ARBA00023136"/>
    </source>
</evidence>
<evidence type="ECO:0000256" key="11">
    <source>
        <dbReference type="PIRNR" id="PIRNR017834"/>
    </source>
</evidence>
<keyword evidence="14" id="KW-1185">Reference proteome</keyword>
<evidence type="ECO:0000256" key="6">
    <source>
        <dbReference type="ARBA" id="ARBA00022792"/>
    </source>
</evidence>
<name>A0A1D2N0K4_ORCCI</name>